<accession>A0A2X3GV05</accession>
<proteinExistence type="predicted"/>
<gene>
    <name evidence="1" type="ORF">NCTC13940_02806</name>
</gene>
<reference evidence="1 2" key="1">
    <citation type="submission" date="2018-06" db="EMBL/GenBank/DDBJ databases">
        <authorList>
            <consortium name="Pathogen Informatics"/>
            <person name="Doyle S."/>
        </authorList>
    </citation>
    <scope>NUCLEOTIDE SEQUENCE [LARGE SCALE GENOMIC DNA]</scope>
    <source>
        <strain evidence="1 2">NCTC13940</strain>
    </source>
</reference>
<evidence type="ECO:0000313" key="1">
    <source>
        <dbReference type="EMBL" id="SQC72092.1"/>
    </source>
</evidence>
<evidence type="ECO:0000313" key="2">
    <source>
        <dbReference type="Proteomes" id="UP000250257"/>
    </source>
</evidence>
<dbReference type="NCBIfam" id="NF040845">
    <property type="entry name" value="lmo0850_fam"/>
    <property type="match status" value="1"/>
</dbReference>
<organism evidence="1 2">
    <name type="scientific">Listeria fleischmannii subsp. fleischmannii</name>
    <dbReference type="NCBI Taxonomy" id="1671902"/>
    <lineage>
        <taxon>Bacteria</taxon>
        <taxon>Bacillati</taxon>
        <taxon>Bacillota</taxon>
        <taxon>Bacilli</taxon>
        <taxon>Bacillales</taxon>
        <taxon>Listeriaceae</taxon>
        <taxon>Listeria</taxon>
    </lineage>
</organism>
<dbReference type="EMBL" id="UAWT01000049">
    <property type="protein sequence ID" value="SQC72092.1"/>
    <property type="molecule type" value="Genomic_DNA"/>
</dbReference>
<protein>
    <submittedName>
        <fullName evidence="1">Uncharacterized protein</fullName>
    </submittedName>
</protein>
<dbReference type="AlphaFoldDB" id="A0A2X3GV05"/>
<sequence>MNENLILGTEWSYMRESHEELNKIIRDLEQKGIVVEKTKSRTDIWKALKVKQMPNVKLGLR</sequence>
<dbReference type="STRING" id="1214117.LFLEISCH_06763"/>
<name>A0A2X3GV05_9LIST</name>
<dbReference type="InterPro" id="IPR049839">
    <property type="entry name" value="Lmo0850-like"/>
</dbReference>
<dbReference type="Proteomes" id="UP000250257">
    <property type="component" value="Unassembled WGS sequence"/>
</dbReference>